<dbReference type="PANTHER" id="PTHR48083:SF19">
    <property type="entry name" value="FLAVIN-DEPENDENT MONOOXYGENASE, OXYGENASE SUBUNIT HSAA"/>
    <property type="match status" value="1"/>
</dbReference>
<name>A0ABP7BS28_9MICC</name>
<dbReference type="Gene3D" id="2.40.110.10">
    <property type="entry name" value="Butyryl-CoA Dehydrogenase, subunit A, domain 2"/>
    <property type="match status" value="1"/>
</dbReference>
<gene>
    <name evidence="3" type="ORF">GCM10023081_01850</name>
</gene>
<sequence>MTDTLNETAAAATEDVLTRIEALADYFAANGRANENAGRLTDGVASRLKDTGVMRMLQPKRFGGMESHPVDFMKAVIAAGSADAATGWVAGVVGVHPHELALADLRLQEEIWGQDQDTWVASPYAPMGVGRPVEGGYIFNGHWKFSSGTDHCQWVMIGGFVANPDGTPNKDDVRHFCLPRADYEILQDSWDVMGLRGTGSKDLVVKDVFVPDYRVIAQDDIIAGTAGRALGLDNPLYSIPRHVMFSGAIATGTLAIAQGALGAALAFNSTRVQRGGVKASTDTFQLQAVGKAAADIQSSISHVLGDFARVYDYAASGKVVPLDMRLEVRRNQARATHRALAAVDDLFLHAGGGSLQMDQPLQRFWRDMHAGMNHIVNVAEPAYGNWALDHFGHELPAGARA</sequence>
<reference evidence="4" key="1">
    <citation type="journal article" date="2019" name="Int. J. Syst. Evol. Microbiol.">
        <title>The Global Catalogue of Microorganisms (GCM) 10K type strain sequencing project: providing services to taxonomists for standard genome sequencing and annotation.</title>
        <authorList>
            <consortium name="The Broad Institute Genomics Platform"/>
            <consortium name="The Broad Institute Genome Sequencing Center for Infectious Disease"/>
            <person name="Wu L."/>
            <person name="Ma J."/>
        </authorList>
    </citation>
    <scope>NUCLEOTIDE SEQUENCE [LARGE SCALE GENOMIC DNA]</scope>
    <source>
        <strain evidence="4">JCM 30742</strain>
    </source>
</reference>
<dbReference type="PANTHER" id="PTHR48083">
    <property type="entry name" value="MEDIUM-CHAIN SPECIFIC ACYL-COA DEHYDROGENASE, MITOCHONDRIAL-RELATED"/>
    <property type="match status" value="1"/>
</dbReference>
<protein>
    <submittedName>
        <fullName evidence="3">Acyl-CoA dehydrogenase family protein</fullName>
    </submittedName>
</protein>
<keyword evidence="1" id="KW-0560">Oxidoreductase</keyword>
<keyword evidence="4" id="KW-1185">Reference proteome</keyword>
<comment type="caution">
    <text evidence="3">The sequence shown here is derived from an EMBL/GenBank/DDBJ whole genome shotgun (WGS) entry which is preliminary data.</text>
</comment>
<dbReference type="InterPro" id="IPR037069">
    <property type="entry name" value="AcylCoA_DH/ox_N_sf"/>
</dbReference>
<dbReference type="PIRSF" id="PIRSF016578">
    <property type="entry name" value="HsaA"/>
    <property type="match status" value="1"/>
</dbReference>
<evidence type="ECO:0000259" key="2">
    <source>
        <dbReference type="Pfam" id="PF08028"/>
    </source>
</evidence>
<evidence type="ECO:0000313" key="3">
    <source>
        <dbReference type="EMBL" id="GAA3666626.1"/>
    </source>
</evidence>
<dbReference type="RefSeq" id="WP_345147774.1">
    <property type="nucleotide sequence ID" value="NZ_BAABEO010000002.1"/>
</dbReference>
<dbReference type="Gene3D" id="1.10.540.10">
    <property type="entry name" value="Acyl-CoA dehydrogenase/oxidase, N-terminal domain"/>
    <property type="match status" value="1"/>
</dbReference>
<feature type="domain" description="Acyl-CoA dehydrogenase C-terminal" evidence="2">
    <location>
        <begin position="249"/>
        <end position="376"/>
    </location>
</feature>
<dbReference type="InterPro" id="IPR013107">
    <property type="entry name" value="Acyl-CoA_DH_C"/>
</dbReference>
<dbReference type="Pfam" id="PF08028">
    <property type="entry name" value="Acyl-CoA_dh_2"/>
    <property type="match status" value="1"/>
</dbReference>
<evidence type="ECO:0000313" key="4">
    <source>
        <dbReference type="Proteomes" id="UP001500752"/>
    </source>
</evidence>
<dbReference type="SUPFAM" id="SSF47203">
    <property type="entry name" value="Acyl-CoA dehydrogenase C-terminal domain-like"/>
    <property type="match status" value="1"/>
</dbReference>
<proteinExistence type="predicted"/>
<dbReference type="SUPFAM" id="SSF56645">
    <property type="entry name" value="Acyl-CoA dehydrogenase NM domain-like"/>
    <property type="match status" value="1"/>
</dbReference>
<dbReference type="InterPro" id="IPR009100">
    <property type="entry name" value="AcylCoA_DH/oxidase_NM_dom_sf"/>
</dbReference>
<dbReference type="EMBL" id="BAABEO010000002">
    <property type="protein sequence ID" value="GAA3666626.1"/>
    <property type="molecule type" value="Genomic_DNA"/>
</dbReference>
<dbReference type="InterPro" id="IPR046373">
    <property type="entry name" value="Acyl-CoA_Oxase/DH_mid-dom_sf"/>
</dbReference>
<dbReference type="InterPro" id="IPR036250">
    <property type="entry name" value="AcylCo_DH-like_C"/>
</dbReference>
<dbReference type="Gene3D" id="1.20.140.10">
    <property type="entry name" value="Butyryl-CoA Dehydrogenase, subunit A, domain 3"/>
    <property type="match status" value="1"/>
</dbReference>
<accession>A0ABP7BS28</accession>
<organism evidence="3 4">
    <name type="scientific">Arthrobacter ginkgonis</name>
    <dbReference type="NCBI Taxonomy" id="1630594"/>
    <lineage>
        <taxon>Bacteria</taxon>
        <taxon>Bacillati</taxon>
        <taxon>Actinomycetota</taxon>
        <taxon>Actinomycetes</taxon>
        <taxon>Micrococcales</taxon>
        <taxon>Micrococcaceae</taxon>
        <taxon>Arthrobacter</taxon>
    </lineage>
</organism>
<dbReference type="InterPro" id="IPR050741">
    <property type="entry name" value="Acyl-CoA_dehydrogenase"/>
</dbReference>
<dbReference type="Proteomes" id="UP001500752">
    <property type="component" value="Unassembled WGS sequence"/>
</dbReference>
<evidence type="ECO:0000256" key="1">
    <source>
        <dbReference type="ARBA" id="ARBA00023002"/>
    </source>
</evidence>